<evidence type="ECO:0000313" key="2">
    <source>
        <dbReference type="Proteomes" id="UP001595604"/>
    </source>
</evidence>
<dbReference type="EMBL" id="JBHRTQ010000005">
    <property type="protein sequence ID" value="MFC3173714.1"/>
    <property type="molecule type" value="Genomic_DNA"/>
</dbReference>
<gene>
    <name evidence="1" type="ORF">ACFOD9_05560</name>
</gene>
<dbReference type="Proteomes" id="UP001595604">
    <property type="component" value="Unassembled WGS sequence"/>
</dbReference>
<organism evidence="1 2">
    <name type="scientific">Novosphingobium bradum</name>
    <dbReference type="NCBI Taxonomy" id="1737444"/>
    <lineage>
        <taxon>Bacteria</taxon>
        <taxon>Pseudomonadati</taxon>
        <taxon>Pseudomonadota</taxon>
        <taxon>Alphaproteobacteria</taxon>
        <taxon>Sphingomonadales</taxon>
        <taxon>Sphingomonadaceae</taxon>
        <taxon>Novosphingobium</taxon>
    </lineage>
</organism>
<dbReference type="Pfam" id="PF05019">
    <property type="entry name" value="Coq4"/>
    <property type="match status" value="1"/>
</dbReference>
<proteinExistence type="predicted"/>
<accession>A0ABV7IQ17</accession>
<dbReference type="RefSeq" id="WP_379509099.1">
    <property type="nucleotide sequence ID" value="NZ_JBHRTQ010000005.1"/>
</dbReference>
<comment type="caution">
    <text evidence="1">The sequence shown here is derived from an EMBL/GenBank/DDBJ whole genome shotgun (WGS) entry which is preliminary data.</text>
</comment>
<name>A0ABV7IQ17_9SPHN</name>
<protein>
    <submittedName>
        <fullName evidence="1">Coq4 family protein</fullName>
    </submittedName>
</protein>
<evidence type="ECO:0000313" key="1">
    <source>
        <dbReference type="EMBL" id="MFC3173714.1"/>
    </source>
</evidence>
<dbReference type="InterPro" id="IPR007715">
    <property type="entry name" value="Coq4"/>
</dbReference>
<reference evidence="2" key="1">
    <citation type="journal article" date="2019" name="Int. J. Syst. Evol. Microbiol.">
        <title>The Global Catalogue of Microorganisms (GCM) 10K type strain sequencing project: providing services to taxonomists for standard genome sequencing and annotation.</title>
        <authorList>
            <consortium name="The Broad Institute Genomics Platform"/>
            <consortium name="The Broad Institute Genome Sequencing Center for Infectious Disease"/>
            <person name="Wu L."/>
            <person name="Ma J."/>
        </authorList>
    </citation>
    <scope>NUCLEOTIDE SEQUENCE [LARGE SCALE GENOMIC DNA]</scope>
    <source>
        <strain evidence="2">KCTC 42984</strain>
    </source>
</reference>
<keyword evidence="2" id="KW-1185">Reference proteome</keyword>
<sequence length="289" mass="32146">MNDMTGHKQPRPRLVRAMSEAEAAYLQGGEHPPTGSFLTSNSKFLNSPVFRDAWCQASLRRYGWDLPVTYHLPTSFRAVAEVTDVDRFVALVEAEKRTNPGFRDWVDARKLPVWPLDRVRECAPGTLGAAIHEFMAKSGMSADFMRQGDPIESDVDYILKRRSAGHDVEHIVTGFGTNQPGEHAISLLSSVGSNLHLTPELAGIVNLGTAMANSASFMRNSIHYPAGMPYLLKATQKAIEMGFALPCPMYMVDWDQYLDMTIADTCADLGITYNTEAEEWYAVDHLFRG</sequence>